<feature type="active site" description="Proton donor/acceptor" evidence="2">
    <location>
        <position position="110"/>
    </location>
</feature>
<dbReference type="GO" id="GO:0016787">
    <property type="term" value="F:hydrolase activity"/>
    <property type="evidence" value="ECO:0007669"/>
    <property type="project" value="UniProtKB-KW"/>
</dbReference>
<dbReference type="OrthoDB" id="165822at2"/>
<keyword evidence="5" id="KW-1185">Reference proteome</keyword>
<sequence length="188" mass="21180">MRNILSIILIVAGMFFLTVSLYQIYQHKAGTTKALEKAEQLVSQKKDQPNSRSQFSPKENDVIGVLHIPKIEGLLPIVEGTDEEMLEKGVGHYSDTVFPGDKEQILLSGHRDTVFRNFGELEVGDRFIVEMPYGKFEYEMKESEIVSADDRTVIGAKGEEVLTLSTCHPFSYIGSAPDRYIIYAYPVE</sequence>
<dbReference type="InterPro" id="IPR001261">
    <property type="entry name" value="ArgE/DapE_CS"/>
</dbReference>
<dbReference type="NCBIfam" id="NF033746">
    <property type="entry name" value="class_D_sortase"/>
    <property type="match status" value="1"/>
</dbReference>
<feature type="active site" description="Acyl-thioester intermediate" evidence="2">
    <location>
        <position position="167"/>
    </location>
</feature>
<dbReference type="InterPro" id="IPR041999">
    <property type="entry name" value="Sortase_D_1"/>
</dbReference>
<proteinExistence type="predicted"/>
<dbReference type="EMBL" id="QCZG01000029">
    <property type="protein sequence ID" value="PWA09455.1"/>
    <property type="molecule type" value="Genomic_DNA"/>
</dbReference>
<keyword evidence="1" id="KW-0378">Hydrolase</keyword>
<gene>
    <name evidence="4" type="ORF">DCC39_13180</name>
</gene>
<comment type="caution">
    <text evidence="4">The sequence shown here is derived from an EMBL/GenBank/DDBJ whole genome shotgun (WGS) entry which is preliminary data.</text>
</comment>
<dbReference type="AlphaFoldDB" id="A0A2U1JWT9"/>
<dbReference type="InterPro" id="IPR005754">
    <property type="entry name" value="Sortase"/>
</dbReference>
<evidence type="ECO:0000313" key="5">
    <source>
        <dbReference type="Proteomes" id="UP000245998"/>
    </source>
</evidence>
<dbReference type="SUPFAM" id="SSF63817">
    <property type="entry name" value="Sortase"/>
    <property type="match status" value="1"/>
</dbReference>
<evidence type="ECO:0000256" key="2">
    <source>
        <dbReference type="PIRSR" id="PIRSR605754-1"/>
    </source>
</evidence>
<reference evidence="4 5" key="1">
    <citation type="submission" date="2018-04" db="EMBL/GenBank/DDBJ databases">
        <title>Camelliibacillus theae gen. nov., sp. nov., isolated from Pu'er tea.</title>
        <authorList>
            <person name="Niu L."/>
        </authorList>
    </citation>
    <scope>NUCLEOTIDE SEQUENCE [LARGE SCALE GENOMIC DNA]</scope>
    <source>
        <strain evidence="4 5">T8</strain>
    </source>
</reference>
<evidence type="ECO:0000313" key="4">
    <source>
        <dbReference type="EMBL" id="PWA09455.1"/>
    </source>
</evidence>
<dbReference type="Gene3D" id="2.40.260.10">
    <property type="entry name" value="Sortase"/>
    <property type="match status" value="1"/>
</dbReference>
<keyword evidence="3" id="KW-0472">Membrane</keyword>
<dbReference type="Pfam" id="PF04203">
    <property type="entry name" value="Sortase"/>
    <property type="match status" value="1"/>
</dbReference>
<organism evidence="4 5">
    <name type="scientific">Pueribacillus theae</name>
    <dbReference type="NCBI Taxonomy" id="2171751"/>
    <lineage>
        <taxon>Bacteria</taxon>
        <taxon>Bacillati</taxon>
        <taxon>Bacillota</taxon>
        <taxon>Bacilli</taxon>
        <taxon>Bacillales</taxon>
        <taxon>Bacillaceae</taxon>
        <taxon>Pueribacillus</taxon>
    </lineage>
</organism>
<dbReference type="RefSeq" id="WP_116555384.1">
    <property type="nucleotide sequence ID" value="NZ_QCZG01000029.1"/>
</dbReference>
<protein>
    <submittedName>
        <fullName evidence="4">Class D sortase</fullName>
    </submittedName>
</protein>
<dbReference type="Proteomes" id="UP000245998">
    <property type="component" value="Unassembled WGS sequence"/>
</dbReference>
<dbReference type="NCBIfam" id="TIGR01076">
    <property type="entry name" value="sortase_fam"/>
    <property type="match status" value="1"/>
</dbReference>
<feature type="transmembrane region" description="Helical" evidence="3">
    <location>
        <begin position="7"/>
        <end position="25"/>
    </location>
</feature>
<dbReference type="InterPro" id="IPR023365">
    <property type="entry name" value="Sortase_dom-sf"/>
</dbReference>
<accession>A0A2U1JWT9</accession>
<evidence type="ECO:0000256" key="1">
    <source>
        <dbReference type="ARBA" id="ARBA00022801"/>
    </source>
</evidence>
<evidence type="ECO:0000256" key="3">
    <source>
        <dbReference type="SAM" id="Phobius"/>
    </source>
</evidence>
<dbReference type="PROSITE" id="PS00758">
    <property type="entry name" value="ARGE_DAPE_CPG2_1"/>
    <property type="match status" value="1"/>
</dbReference>
<keyword evidence="3" id="KW-0812">Transmembrane</keyword>
<name>A0A2U1JWT9_9BACI</name>
<dbReference type="InterPro" id="IPR053525">
    <property type="entry name" value="Sortase_D"/>
</dbReference>
<dbReference type="CDD" id="cd05828">
    <property type="entry name" value="Sortase_D_1"/>
    <property type="match status" value="1"/>
</dbReference>
<keyword evidence="3" id="KW-1133">Transmembrane helix</keyword>